<reference evidence="7 8" key="1">
    <citation type="journal article" date="2017" name="Int. J. Syst. Evol. Microbiol.">
        <title>Ramlibacter monticola sp. nov., isolated from forest soil.</title>
        <authorList>
            <person name="Chaudhary D.K."/>
            <person name="Kim J."/>
        </authorList>
    </citation>
    <scope>NUCLEOTIDE SEQUENCE [LARGE SCALE GENOMIC DNA]</scope>
    <source>
        <strain evidence="7 8">KACC 19175</strain>
    </source>
</reference>
<keyword evidence="8" id="KW-1185">Reference proteome</keyword>
<sequence>MDNSVRDWAQQAIAQCVSTVMRSRHAVRAFKQQAVDRKLVEAILADASTAPSGANIQPWRVYVVAGRVKDELGDALLAASRAGTMPAPAHFPDPLPDVFRARLQDFGARYYASLEIDRADTAARARQSERNLHFFGAPVGLIFAIDRRLKPHSWIDLGMFVQNVMIAAKARGLDTCPQVSFAPFHSVIAEYLQFQPDEVTVLAMSLGYGDPEAPVNQPAMPRERVSDFARIVGFPEAPSVP</sequence>
<dbReference type="PANTHER" id="PTHR43673:SF2">
    <property type="entry name" value="NITROREDUCTASE"/>
    <property type="match status" value="1"/>
</dbReference>
<dbReference type="AlphaFoldDB" id="A0A936Z2C1"/>
<feature type="domain" description="Nitroreductase" evidence="6">
    <location>
        <begin position="22"/>
        <end position="208"/>
    </location>
</feature>
<name>A0A936Z2C1_9BURK</name>
<evidence type="ECO:0000313" key="7">
    <source>
        <dbReference type="EMBL" id="MBL0392455.1"/>
    </source>
</evidence>
<evidence type="ECO:0000256" key="5">
    <source>
        <dbReference type="ARBA" id="ARBA00023002"/>
    </source>
</evidence>
<accession>A0A936Z2C1</accession>
<keyword evidence="4" id="KW-0288">FMN</keyword>
<dbReference type="SUPFAM" id="SSF55469">
    <property type="entry name" value="FMN-dependent nitroreductase-like"/>
    <property type="match status" value="1"/>
</dbReference>
<dbReference type="PANTHER" id="PTHR43673">
    <property type="entry name" value="NAD(P)H NITROREDUCTASE YDGI-RELATED"/>
    <property type="match status" value="1"/>
</dbReference>
<dbReference type="RefSeq" id="WP_201675079.1">
    <property type="nucleotide sequence ID" value="NZ_JAEQNE010000003.1"/>
</dbReference>
<organism evidence="7 8">
    <name type="scientific">Ramlibacter monticola</name>
    <dbReference type="NCBI Taxonomy" id="1926872"/>
    <lineage>
        <taxon>Bacteria</taxon>
        <taxon>Pseudomonadati</taxon>
        <taxon>Pseudomonadota</taxon>
        <taxon>Betaproteobacteria</taxon>
        <taxon>Burkholderiales</taxon>
        <taxon>Comamonadaceae</taxon>
        <taxon>Ramlibacter</taxon>
    </lineage>
</organism>
<comment type="similarity">
    <text evidence="2">Belongs to the nitroreductase family.</text>
</comment>
<evidence type="ECO:0000256" key="4">
    <source>
        <dbReference type="ARBA" id="ARBA00022643"/>
    </source>
</evidence>
<comment type="caution">
    <text evidence="7">The sequence shown here is derived from an EMBL/GenBank/DDBJ whole genome shotgun (WGS) entry which is preliminary data.</text>
</comment>
<gene>
    <name evidence="7" type="ORF">JJ685_15045</name>
</gene>
<dbReference type="Pfam" id="PF00881">
    <property type="entry name" value="Nitroreductase"/>
    <property type="match status" value="1"/>
</dbReference>
<dbReference type="Gene3D" id="3.40.109.10">
    <property type="entry name" value="NADH Oxidase"/>
    <property type="match status" value="1"/>
</dbReference>
<evidence type="ECO:0000256" key="2">
    <source>
        <dbReference type="ARBA" id="ARBA00007118"/>
    </source>
</evidence>
<proteinExistence type="inferred from homology"/>
<evidence type="ECO:0000259" key="6">
    <source>
        <dbReference type="Pfam" id="PF00881"/>
    </source>
</evidence>
<dbReference type="EMBL" id="JAEQNE010000003">
    <property type="protein sequence ID" value="MBL0392455.1"/>
    <property type="molecule type" value="Genomic_DNA"/>
</dbReference>
<dbReference type="InterPro" id="IPR029479">
    <property type="entry name" value="Nitroreductase"/>
</dbReference>
<dbReference type="CDD" id="cd02136">
    <property type="entry name" value="PnbA_NfnB-like"/>
    <property type="match status" value="1"/>
</dbReference>
<comment type="cofactor">
    <cofactor evidence="1">
        <name>FMN</name>
        <dbReference type="ChEBI" id="CHEBI:58210"/>
    </cofactor>
</comment>
<protein>
    <submittedName>
        <fullName evidence="7">Nitroreductase</fullName>
    </submittedName>
</protein>
<dbReference type="Proteomes" id="UP000599109">
    <property type="component" value="Unassembled WGS sequence"/>
</dbReference>
<keyword evidence="5" id="KW-0560">Oxidoreductase</keyword>
<evidence type="ECO:0000313" key="8">
    <source>
        <dbReference type="Proteomes" id="UP000599109"/>
    </source>
</evidence>
<evidence type="ECO:0000256" key="3">
    <source>
        <dbReference type="ARBA" id="ARBA00022630"/>
    </source>
</evidence>
<keyword evidence="3" id="KW-0285">Flavoprotein</keyword>
<dbReference type="GO" id="GO:0016491">
    <property type="term" value="F:oxidoreductase activity"/>
    <property type="evidence" value="ECO:0007669"/>
    <property type="project" value="UniProtKB-KW"/>
</dbReference>
<dbReference type="InterPro" id="IPR000415">
    <property type="entry name" value="Nitroreductase-like"/>
</dbReference>
<evidence type="ECO:0000256" key="1">
    <source>
        <dbReference type="ARBA" id="ARBA00001917"/>
    </source>
</evidence>